<dbReference type="PROSITE" id="PS50158">
    <property type="entry name" value="ZF_CCHC"/>
    <property type="match status" value="1"/>
</dbReference>
<dbReference type="SUPFAM" id="SSF56672">
    <property type="entry name" value="DNA/RNA polymerases"/>
    <property type="match status" value="1"/>
</dbReference>
<dbReference type="InParanoid" id="A0A1X7TR37"/>
<dbReference type="InterPro" id="IPR001584">
    <property type="entry name" value="Integrase_cat-core"/>
</dbReference>
<dbReference type="Gene3D" id="3.30.420.10">
    <property type="entry name" value="Ribonuclease H-like superfamily/Ribonuclease H"/>
    <property type="match status" value="1"/>
</dbReference>
<dbReference type="Gene3D" id="2.40.70.10">
    <property type="entry name" value="Acid Proteases"/>
    <property type="match status" value="1"/>
</dbReference>
<dbReference type="SUPFAM" id="SSF53098">
    <property type="entry name" value="Ribonuclease H-like"/>
    <property type="match status" value="1"/>
</dbReference>
<dbReference type="InterPro" id="IPR000477">
    <property type="entry name" value="RT_dom"/>
</dbReference>
<dbReference type="SMART" id="SM00343">
    <property type="entry name" value="ZnF_C2HC"/>
    <property type="match status" value="2"/>
</dbReference>
<dbReference type="GO" id="GO:0003676">
    <property type="term" value="F:nucleic acid binding"/>
    <property type="evidence" value="ECO:0007669"/>
    <property type="project" value="InterPro"/>
</dbReference>
<feature type="domain" description="Integrase catalytic" evidence="5">
    <location>
        <begin position="778"/>
        <end position="931"/>
    </location>
</feature>
<keyword evidence="1" id="KW-0863">Zinc-finger</keyword>
<dbReference type="FunFam" id="3.30.420.10:FF:000063">
    <property type="entry name" value="Retrovirus-related Pol polyprotein from transposon 297-like Protein"/>
    <property type="match status" value="1"/>
</dbReference>
<dbReference type="InterPro" id="IPR043128">
    <property type="entry name" value="Rev_trsase/Diguanyl_cyclase"/>
</dbReference>
<organism evidence="6">
    <name type="scientific">Amphimedon queenslandica</name>
    <name type="common">Sponge</name>
    <dbReference type="NCBI Taxonomy" id="400682"/>
    <lineage>
        <taxon>Eukaryota</taxon>
        <taxon>Metazoa</taxon>
        <taxon>Porifera</taxon>
        <taxon>Demospongiae</taxon>
        <taxon>Heteroscleromorpha</taxon>
        <taxon>Haplosclerida</taxon>
        <taxon>Niphatidae</taxon>
        <taxon>Amphimedon</taxon>
    </lineage>
</organism>
<dbReference type="InterPro" id="IPR041588">
    <property type="entry name" value="Integrase_H2C2"/>
</dbReference>
<reference evidence="6" key="2">
    <citation type="submission" date="2017-05" db="UniProtKB">
        <authorList>
            <consortium name="EnsemblMetazoa"/>
        </authorList>
    </citation>
    <scope>IDENTIFICATION</scope>
</reference>
<evidence type="ECO:0000313" key="7">
    <source>
        <dbReference type="Proteomes" id="UP000007879"/>
    </source>
</evidence>
<protein>
    <recommendedName>
        <fullName evidence="8">Endonuclease</fullName>
    </recommendedName>
</protein>
<evidence type="ECO:0000256" key="2">
    <source>
        <dbReference type="SAM" id="MobiDB-lite"/>
    </source>
</evidence>
<dbReference type="GO" id="GO:0015074">
    <property type="term" value="P:DNA integration"/>
    <property type="evidence" value="ECO:0007669"/>
    <property type="project" value="InterPro"/>
</dbReference>
<dbReference type="Pfam" id="PF17921">
    <property type="entry name" value="Integrase_H2C2"/>
    <property type="match status" value="1"/>
</dbReference>
<dbReference type="InterPro" id="IPR050951">
    <property type="entry name" value="Retrovirus_Pol_polyprotein"/>
</dbReference>
<dbReference type="PROSITE" id="PS50878">
    <property type="entry name" value="RT_POL"/>
    <property type="match status" value="1"/>
</dbReference>
<dbReference type="EnsemblMetazoa" id="XM_020002737.1">
    <property type="protein sequence ID" value="XP_019858296.1"/>
    <property type="gene ID" value="LOC100633604"/>
</dbReference>
<dbReference type="InterPro" id="IPR043502">
    <property type="entry name" value="DNA/RNA_pol_sf"/>
</dbReference>
<dbReference type="Gene3D" id="3.10.10.10">
    <property type="entry name" value="HIV Type 1 Reverse Transcriptase, subunit A, domain 1"/>
    <property type="match status" value="1"/>
</dbReference>
<dbReference type="Pfam" id="PF00665">
    <property type="entry name" value="rve"/>
    <property type="match status" value="1"/>
</dbReference>
<dbReference type="Proteomes" id="UP000007879">
    <property type="component" value="Unassembled WGS sequence"/>
</dbReference>
<dbReference type="PROSITE" id="PS50994">
    <property type="entry name" value="INTEGRASE"/>
    <property type="match status" value="1"/>
</dbReference>
<feature type="region of interest" description="Disordered" evidence="2">
    <location>
        <begin position="1014"/>
        <end position="1105"/>
    </location>
</feature>
<dbReference type="CDD" id="cd01647">
    <property type="entry name" value="RT_LTR"/>
    <property type="match status" value="1"/>
</dbReference>
<dbReference type="SUPFAM" id="SSF50630">
    <property type="entry name" value="Acid proteases"/>
    <property type="match status" value="1"/>
</dbReference>
<feature type="domain" description="Reverse transcriptase" evidence="4">
    <location>
        <begin position="449"/>
        <end position="650"/>
    </location>
</feature>
<dbReference type="Pfam" id="PF00078">
    <property type="entry name" value="RVT_1"/>
    <property type="match status" value="1"/>
</dbReference>
<keyword evidence="1" id="KW-0862">Zinc</keyword>
<sequence length="1105" mass="125547">MAENTPYGRLEEFSPEIETFASYSERVELFLQAHAVPDDRQVAVVLNAVGVKNYSLLRGLVAPAKPSEKTVTELLDLLKGHYEPEPVIIAERYHFYTRNQKEEESVAQYAAELRRLASTCSFGDHLDDALRDRLVCGILSAGARKKLLAEKKLKFQGAVAIATNYETIEKDSRSIQQQHESGDAHKVAYKGKDTGDKPCYRCGRQGHAPSTCRFRNARCNNCSKLGHIAAVCRSNQGKKYNRSQGKTHKVDEQADETSGESEDDLGVFQIQSISSHSPPIMISLKLNGQTIEMELDTGASVSLISEEVKDKYLPHVPLQPTHIRLQTYTAQSIKVLGKCQVTVKYGVQEKSLVVIVVAGKRPCLFGRNWLKHIVLDWSSISHVSLAEKQKVDKVCSKYGAVFREETGIMKNFKAKLQLKKDAIPRFHRPRQVPFALKEAVGQELDRLEGCGILEKVKTSEWAAPIVAVPKKDGRIRVCGDYKVTINPFLDIDVYPLPNVDEMFAVMAGGEKFTKLDLTNAYQQMELDNLSRDLVTINTHQGLYRYTRLPFGVASAPAVFQRTMDTILQGLDKVVCYIDDILLTGVDDNDHLKTLEAVLQRLQQHGITLKKGYRSTEQHGNADSLSRLPLPHCPKRELDVDTLFNIIHMSSLPLTHSKLKAATLTDPKLSKIMGFIRTGWPQTVDEELAAYWRRRNELSVEIGCLLWGRRVIIPRKLQKQVLLELHTGHPGICRMKSLARSHLWWPNLDADIEQLARSCRPCLEVKSTMTPPPLHPWIWPRKPWTRVHLDFAGPLYGKMYLLAVDACSKWPEVWEMSSTTAKRTVQILSHLFGLYGLPEQIVTDNGPQFVSEEFCSFLRERGVKHFRSAPYHPATNGAVERFVKTFKQALKIGRQEGKLSSQEVIDRFLLQYRSTPHATTLSTPAELFLGRLLRTRLDLMKPEIYQEVERQQAHQKHYFDRRGCDRVFTLGQNVLVREYCRGGVKWSFGQITGICGPLSYWIKLEDGRQVRRHVEQLKKGSARDRVDKDINDDWMSHTTEPQIEESPDLRDETGYHGNEDQGSEGMAEDQLERQEVDTPSETTSPVPRYPRRNRRVPERPFMVSLS</sequence>
<dbReference type="KEGG" id="aqu:100633604"/>
<dbReference type="InterPro" id="IPR001878">
    <property type="entry name" value="Znf_CCHC"/>
</dbReference>
<feature type="domain" description="CCHC-type" evidence="3">
    <location>
        <begin position="199"/>
        <end position="213"/>
    </location>
</feature>
<dbReference type="PANTHER" id="PTHR37984:SF13">
    <property type="entry name" value="RIBONUCLEASE H"/>
    <property type="match status" value="1"/>
</dbReference>
<evidence type="ECO:0000256" key="1">
    <source>
        <dbReference type="PROSITE-ProRule" id="PRU00047"/>
    </source>
</evidence>
<dbReference type="InterPro" id="IPR036875">
    <property type="entry name" value="Znf_CCHC_sf"/>
</dbReference>
<dbReference type="OrthoDB" id="775972at2759"/>
<dbReference type="PANTHER" id="PTHR37984">
    <property type="entry name" value="PROTEIN CBG26694"/>
    <property type="match status" value="1"/>
</dbReference>
<dbReference type="InterPro" id="IPR036397">
    <property type="entry name" value="RNaseH_sf"/>
</dbReference>
<dbReference type="Gene3D" id="3.30.70.270">
    <property type="match status" value="1"/>
</dbReference>
<reference evidence="7" key="1">
    <citation type="journal article" date="2010" name="Nature">
        <title>The Amphimedon queenslandica genome and the evolution of animal complexity.</title>
        <authorList>
            <person name="Srivastava M."/>
            <person name="Simakov O."/>
            <person name="Chapman J."/>
            <person name="Fahey B."/>
            <person name="Gauthier M.E."/>
            <person name="Mitros T."/>
            <person name="Richards G.S."/>
            <person name="Conaco C."/>
            <person name="Dacre M."/>
            <person name="Hellsten U."/>
            <person name="Larroux C."/>
            <person name="Putnam N.H."/>
            <person name="Stanke M."/>
            <person name="Adamska M."/>
            <person name="Darling A."/>
            <person name="Degnan S.M."/>
            <person name="Oakley T.H."/>
            <person name="Plachetzki D.C."/>
            <person name="Zhai Y."/>
            <person name="Adamski M."/>
            <person name="Calcino A."/>
            <person name="Cummins S.F."/>
            <person name="Goodstein D.M."/>
            <person name="Harris C."/>
            <person name="Jackson D.J."/>
            <person name="Leys S.P."/>
            <person name="Shu S."/>
            <person name="Woodcroft B.J."/>
            <person name="Vervoort M."/>
            <person name="Kosik K.S."/>
            <person name="Manning G."/>
            <person name="Degnan B.M."/>
            <person name="Rokhsar D.S."/>
        </authorList>
    </citation>
    <scope>NUCLEOTIDE SEQUENCE [LARGE SCALE GENOMIC DNA]</scope>
</reference>
<dbReference type="Gene3D" id="1.10.340.70">
    <property type="match status" value="1"/>
</dbReference>
<accession>A0A1X7TR37</accession>
<dbReference type="SUPFAM" id="SSF57756">
    <property type="entry name" value="Retrovirus zinc finger-like domains"/>
    <property type="match status" value="1"/>
</dbReference>
<dbReference type="InterPro" id="IPR021109">
    <property type="entry name" value="Peptidase_aspartic_dom_sf"/>
</dbReference>
<evidence type="ECO:0008006" key="8">
    <source>
        <dbReference type="Google" id="ProtNLM"/>
    </source>
</evidence>
<feature type="compositionally biased region" description="Basic and acidic residues" evidence="2">
    <location>
        <begin position="1046"/>
        <end position="1058"/>
    </location>
</feature>
<feature type="region of interest" description="Disordered" evidence="2">
    <location>
        <begin position="239"/>
        <end position="261"/>
    </location>
</feature>
<dbReference type="Gene3D" id="4.10.60.10">
    <property type="entry name" value="Zinc finger, CCHC-type"/>
    <property type="match status" value="1"/>
</dbReference>
<dbReference type="Pfam" id="PF13650">
    <property type="entry name" value="Asp_protease_2"/>
    <property type="match status" value="1"/>
</dbReference>
<gene>
    <name evidence="6" type="primary">100633604</name>
</gene>
<dbReference type="eggNOG" id="KOG0017">
    <property type="taxonomic scope" value="Eukaryota"/>
</dbReference>
<feature type="compositionally biased region" description="Basic and acidic residues" evidence="2">
    <location>
        <begin position="1014"/>
        <end position="1034"/>
    </location>
</feature>
<evidence type="ECO:0000313" key="6">
    <source>
        <dbReference type="EnsemblMetazoa" id="Aqu2.1.17263_001"/>
    </source>
</evidence>
<keyword evidence="1" id="KW-0479">Metal-binding</keyword>
<dbReference type="EnsemblMetazoa" id="Aqu2.1.17263_001">
    <property type="protein sequence ID" value="Aqu2.1.17263_001"/>
    <property type="gene ID" value="Aqu2.1.17263"/>
</dbReference>
<dbReference type="GO" id="GO:0008270">
    <property type="term" value="F:zinc ion binding"/>
    <property type="evidence" value="ECO:0007669"/>
    <property type="project" value="UniProtKB-KW"/>
</dbReference>
<evidence type="ECO:0000259" key="3">
    <source>
        <dbReference type="PROSITE" id="PS50158"/>
    </source>
</evidence>
<proteinExistence type="predicted"/>
<dbReference type="AlphaFoldDB" id="A0A1X7TR37"/>
<keyword evidence="7" id="KW-1185">Reference proteome</keyword>
<dbReference type="FunFam" id="1.10.340.70:FF:000003">
    <property type="entry name" value="Protein CBG25708"/>
    <property type="match status" value="1"/>
</dbReference>
<name>A0A1X7TR37_AMPQE</name>
<evidence type="ECO:0000259" key="5">
    <source>
        <dbReference type="PROSITE" id="PS50994"/>
    </source>
</evidence>
<dbReference type="InterPro" id="IPR012337">
    <property type="entry name" value="RNaseH-like_sf"/>
</dbReference>
<evidence type="ECO:0000259" key="4">
    <source>
        <dbReference type="PROSITE" id="PS50878"/>
    </source>
</evidence>